<dbReference type="GeneID" id="90968066"/>
<dbReference type="CDD" id="cd09917">
    <property type="entry name" value="F-box_SF"/>
    <property type="match status" value="1"/>
</dbReference>
<dbReference type="EMBL" id="CP058936">
    <property type="protein sequence ID" value="QLI71917.1"/>
    <property type="molecule type" value="Genomic_DNA"/>
</dbReference>
<dbReference type="Proteomes" id="UP000510686">
    <property type="component" value="Chromosome 5"/>
</dbReference>
<dbReference type="OrthoDB" id="2520703at2759"/>
<dbReference type="KEGG" id="mbrn:90968066"/>
<name>A0A7D5V1F8_9HYPO</name>
<proteinExistence type="predicted"/>
<accession>A0A7D5V1F8</accession>
<organism evidence="2 3">
    <name type="scientific">Metarhizium brunneum</name>
    <dbReference type="NCBI Taxonomy" id="500148"/>
    <lineage>
        <taxon>Eukaryota</taxon>
        <taxon>Fungi</taxon>
        <taxon>Dikarya</taxon>
        <taxon>Ascomycota</taxon>
        <taxon>Pezizomycotina</taxon>
        <taxon>Sordariomycetes</taxon>
        <taxon>Hypocreomycetidae</taxon>
        <taxon>Hypocreales</taxon>
        <taxon>Clavicipitaceae</taxon>
        <taxon>Metarhizium</taxon>
    </lineage>
</organism>
<feature type="domain" description="F-box" evidence="1">
    <location>
        <begin position="24"/>
        <end position="77"/>
    </location>
</feature>
<sequence>MSADRKMDEDSGIAAGRQISFLRFPTEIQMQILSQLCFHCTKEPKCPETTLALHNCSLVCKSWRAITVPLMWHQLSLSGNRWVKFLTGLFSEKPQLAKHVESIRWDLLDDPWVARDVSLMQTARTLGMIVSRPAPDYFLLPYAYHDDSNLILGMQVLLAVTDKIKNLSLRGMWTSGLFKHLANRQGQRGMRYIFPELRSVLIQGVPSPCRACWRDYAHGDRRLDCRFLLETAPKLHTLELYGMGVFDVPMDERATNLLRQPLPTHLRNIRFCNSVFLGDEDQELFLRPLIEHCAALERFTMQLWVCCCLFFSAVRTTRLVSPGDLVDMLETQKNSLKYLELNYLDSHDLLYYIDHGAGNDSDEAASVVQITTNAWYASPNLATFPALEELHIDEHSFCHHWQTPSQVEDGPQTCLTDIVSPSVQRLLVLVRPQSRAWGDICHFCNQVARGRYPNLQRLNIVFHVSDCRIPDFLQAPDKVPQAMMFRTKARAVKHLLEATNVVFGAAVLAHDTFEGVTKVFRSLSDDMEEWLGIETIELPLKSQEDDGAPEVCGN</sequence>
<dbReference type="Gene3D" id="1.20.1280.50">
    <property type="match status" value="1"/>
</dbReference>
<evidence type="ECO:0000259" key="1">
    <source>
        <dbReference type="Pfam" id="PF12937"/>
    </source>
</evidence>
<reference evidence="2 3" key="1">
    <citation type="submission" date="2020-07" db="EMBL/GenBank/DDBJ databases">
        <title>Telomere length de novo assembly of all 7 chromosomes of the fungus, Metarhizium brunneum, using a novel assembly pipeline.</title>
        <authorList>
            <person name="Saud z."/>
            <person name="Kortsinoglou A."/>
            <person name="Kouvelis V.N."/>
            <person name="Butt T.M."/>
        </authorList>
    </citation>
    <scope>NUCLEOTIDE SEQUENCE [LARGE SCALE GENOMIC DNA]</scope>
    <source>
        <strain evidence="2 3">4556</strain>
    </source>
</reference>
<gene>
    <name evidence="2" type="ORF">G6M90_00g082740</name>
</gene>
<dbReference type="InterPro" id="IPR001810">
    <property type="entry name" value="F-box_dom"/>
</dbReference>
<evidence type="ECO:0000313" key="2">
    <source>
        <dbReference type="EMBL" id="QLI71917.1"/>
    </source>
</evidence>
<dbReference type="RefSeq" id="XP_065987349.1">
    <property type="nucleotide sequence ID" value="XM_066131209.1"/>
</dbReference>
<evidence type="ECO:0000313" key="3">
    <source>
        <dbReference type="Proteomes" id="UP000510686"/>
    </source>
</evidence>
<dbReference type="Pfam" id="PF12937">
    <property type="entry name" value="F-box-like"/>
    <property type="match status" value="1"/>
</dbReference>
<protein>
    <recommendedName>
        <fullName evidence="1">F-box domain-containing protein</fullName>
    </recommendedName>
</protein>
<keyword evidence="3" id="KW-1185">Reference proteome</keyword>
<dbReference type="AlphaFoldDB" id="A0A7D5V1F8"/>